<name>A0AAU2H9S5_9ACTN</name>
<protein>
    <submittedName>
        <fullName evidence="2">Class I SAM-dependent methyltransferase</fullName>
    </submittedName>
</protein>
<sequence length="201" mass="21319">MNDTVAGTQGYGADADALAEQYESVTFEEVHGGLLHLYPATPVRALDLGAGTGRDAAALARLGHTVTAVEPTPELRVHGERLHPAPALTWLDDALPDVPVLTERGERFDLILLTAVWMHLDAAERARGMRAVAALLAPGGMLAMTVRSGPVPSGRRMFDVPEAETVSLAEAAGLRVAHRGGRADLHGRPGVRWSELVFTAP</sequence>
<dbReference type="GO" id="GO:0032259">
    <property type="term" value="P:methylation"/>
    <property type="evidence" value="ECO:0007669"/>
    <property type="project" value="UniProtKB-KW"/>
</dbReference>
<dbReference type="GO" id="GO:0008168">
    <property type="term" value="F:methyltransferase activity"/>
    <property type="evidence" value="ECO:0007669"/>
    <property type="project" value="UniProtKB-KW"/>
</dbReference>
<evidence type="ECO:0000259" key="1">
    <source>
        <dbReference type="Pfam" id="PF08242"/>
    </source>
</evidence>
<keyword evidence="2" id="KW-0489">Methyltransferase</keyword>
<evidence type="ECO:0000313" key="2">
    <source>
        <dbReference type="EMBL" id="WTU44023.1"/>
    </source>
</evidence>
<dbReference type="SUPFAM" id="SSF53335">
    <property type="entry name" value="S-adenosyl-L-methionine-dependent methyltransferases"/>
    <property type="match status" value="1"/>
</dbReference>
<proteinExistence type="predicted"/>
<dbReference type="InterPro" id="IPR013217">
    <property type="entry name" value="Methyltransf_12"/>
</dbReference>
<dbReference type="InterPro" id="IPR029063">
    <property type="entry name" value="SAM-dependent_MTases_sf"/>
</dbReference>
<organism evidence="2">
    <name type="scientific">Streptomyces sp. NBC_00060</name>
    <dbReference type="NCBI Taxonomy" id="2975636"/>
    <lineage>
        <taxon>Bacteria</taxon>
        <taxon>Bacillati</taxon>
        <taxon>Actinomycetota</taxon>
        <taxon>Actinomycetes</taxon>
        <taxon>Kitasatosporales</taxon>
        <taxon>Streptomycetaceae</taxon>
        <taxon>Streptomyces</taxon>
    </lineage>
</organism>
<dbReference type="CDD" id="cd02440">
    <property type="entry name" value="AdoMet_MTases"/>
    <property type="match status" value="1"/>
</dbReference>
<accession>A0AAU2H9S5</accession>
<dbReference type="Pfam" id="PF08242">
    <property type="entry name" value="Methyltransf_12"/>
    <property type="match status" value="1"/>
</dbReference>
<dbReference type="EMBL" id="CP108253">
    <property type="protein sequence ID" value="WTU44023.1"/>
    <property type="molecule type" value="Genomic_DNA"/>
</dbReference>
<gene>
    <name evidence="2" type="ORF">OHV25_32805</name>
</gene>
<dbReference type="AlphaFoldDB" id="A0AAU2H9S5"/>
<dbReference type="PANTHER" id="PTHR43464:SF92">
    <property type="entry name" value="SLR1071 PROTEIN"/>
    <property type="match status" value="1"/>
</dbReference>
<feature type="domain" description="Methyltransferase type 12" evidence="1">
    <location>
        <begin position="46"/>
        <end position="142"/>
    </location>
</feature>
<dbReference type="Gene3D" id="3.40.50.150">
    <property type="entry name" value="Vaccinia Virus protein VP39"/>
    <property type="match status" value="1"/>
</dbReference>
<reference evidence="2" key="1">
    <citation type="submission" date="2022-10" db="EMBL/GenBank/DDBJ databases">
        <title>The complete genomes of actinobacterial strains from the NBC collection.</title>
        <authorList>
            <person name="Joergensen T.S."/>
            <person name="Alvarez Arevalo M."/>
            <person name="Sterndorff E.B."/>
            <person name="Faurdal D."/>
            <person name="Vuksanovic O."/>
            <person name="Mourched A.-S."/>
            <person name="Charusanti P."/>
            <person name="Shaw S."/>
            <person name="Blin K."/>
            <person name="Weber T."/>
        </authorList>
    </citation>
    <scope>NUCLEOTIDE SEQUENCE</scope>
    <source>
        <strain evidence="2">NBC_00060</strain>
    </source>
</reference>
<keyword evidence="2" id="KW-0808">Transferase</keyword>
<dbReference type="PANTHER" id="PTHR43464">
    <property type="entry name" value="METHYLTRANSFERASE"/>
    <property type="match status" value="1"/>
</dbReference>